<feature type="signal peptide" evidence="1">
    <location>
        <begin position="1"/>
        <end position="22"/>
    </location>
</feature>
<proteinExistence type="predicted"/>
<dbReference type="InterPro" id="IPR036582">
    <property type="entry name" value="Mao_N_sf"/>
</dbReference>
<name>A0ABX1ZAB6_9BACL</name>
<reference evidence="3 4" key="1">
    <citation type="submission" date="2019-10" db="EMBL/GenBank/DDBJ databases">
        <title>Description of Paenibacillus choica sp. nov.</title>
        <authorList>
            <person name="Carlier A."/>
            <person name="Qi S."/>
        </authorList>
    </citation>
    <scope>NUCLEOTIDE SEQUENCE [LARGE SCALE GENOMIC DNA]</scope>
    <source>
        <strain evidence="3 4">LMG 31460</strain>
    </source>
</reference>
<dbReference type="InterPro" id="IPR012854">
    <property type="entry name" value="Cu_amine_oxidase-like_N"/>
</dbReference>
<keyword evidence="1" id="KW-0732">Signal</keyword>
<evidence type="ECO:0000256" key="1">
    <source>
        <dbReference type="SAM" id="SignalP"/>
    </source>
</evidence>
<feature type="chain" id="PRO_5046993968" description="Copper amine oxidase-like N-terminal domain-containing protein" evidence="1">
    <location>
        <begin position="23"/>
        <end position="194"/>
    </location>
</feature>
<evidence type="ECO:0000259" key="2">
    <source>
        <dbReference type="Pfam" id="PF07833"/>
    </source>
</evidence>
<organism evidence="3 4">
    <name type="scientific">Paenibacillus germinis</name>
    <dbReference type="NCBI Taxonomy" id="2654979"/>
    <lineage>
        <taxon>Bacteria</taxon>
        <taxon>Bacillati</taxon>
        <taxon>Bacillota</taxon>
        <taxon>Bacilli</taxon>
        <taxon>Bacillales</taxon>
        <taxon>Paenibacillaceae</taxon>
        <taxon>Paenibacillus</taxon>
    </lineage>
</organism>
<sequence length="194" mass="21448">MKKLILGVVLGATLSGVTAAYANDIQTYLFPSHFYINGSITPVDPEYEVLNYNGHAYVPVRFITENMGGDIGYENNNNTNSITINYFPAGKEVLADSTNPQVRAGLINLFLDGDSTVIAGLLSIDVSSDPKDTLYSVAYELSFYDKVENLIATYKYDTAEKPIKNKEIQFTYGSVIGDVTHYDHVKLKVIKVNK</sequence>
<dbReference type="EMBL" id="WHOC01000133">
    <property type="protein sequence ID" value="NOU88853.1"/>
    <property type="molecule type" value="Genomic_DNA"/>
</dbReference>
<feature type="domain" description="Copper amine oxidase-like N-terminal" evidence="2">
    <location>
        <begin position="24"/>
        <end position="81"/>
    </location>
</feature>
<accession>A0ABX1ZAB6</accession>
<keyword evidence="4" id="KW-1185">Reference proteome</keyword>
<dbReference type="Proteomes" id="UP000658690">
    <property type="component" value="Unassembled WGS sequence"/>
</dbReference>
<dbReference type="SUPFAM" id="SSF55383">
    <property type="entry name" value="Copper amine oxidase, domain N"/>
    <property type="match status" value="1"/>
</dbReference>
<gene>
    <name evidence="3" type="ORF">GC102_24335</name>
</gene>
<dbReference type="Pfam" id="PF07833">
    <property type="entry name" value="Cu_amine_oxidN1"/>
    <property type="match status" value="1"/>
</dbReference>
<dbReference type="RefSeq" id="WP_171691817.1">
    <property type="nucleotide sequence ID" value="NZ_WHOC01000133.1"/>
</dbReference>
<evidence type="ECO:0000313" key="3">
    <source>
        <dbReference type="EMBL" id="NOU88853.1"/>
    </source>
</evidence>
<comment type="caution">
    <text evidence="3">The sequence shown here is derived from an EMBL/GenBank/DDBJ whole genome shotgun (WGS) entry which is preliminary data.</text>
</comment>
<protein>
    <recommendedName>
        <fullName evidence="2">Copper amine oxidase-like N-terminal domain-containing protein</fullName>
    </recommendedName>
</protein>
<evidence type="ECO:0000313" key="4">
    <source>
        <dbReference type="Proteomes" id="UP000658690"/>
    </source>
</evidence>